<name>A0A919YEP4_9BACL</name>
<dbReference type="Proteomes" id="UP000682811">
    <property type="component" value="Unassembled WGS sequence"/>
</dbReference>
<gene>
    <name evidence="1" type="ORF">J34TS1_18420</name>
</gene>
<dbReference type="RefSeq" id="WP_212977996.1">
    <property type="nucleotide sequence ID" value="NZ_AP025343.1"/>
</dbReference>
<organism evidence="1 2">
    <name type="scientific">Paenibacillus azoreducens</name>
    <dbReference type="NCBI Taxonomy" id="116718"/>
    <lineage>
        <taxon>Bacteria</taxon>
        <taxon>Bacillati</taxon>
        <taxon>Bacillota</taxon>
        <taxon>Bacilli</taxon>
        <taxon>Bacillales</taxon>
        <taxon>Paenibacillaceae</taxon>
        <taxon>Paenibacillus</taxon>
    </lineage>
</organism>
<sequence>MHRKFVSPQTNELEWLQASYDKRKNRSFELGVKAIDTLIKEGKMVSYRTVSDKSKEINPDGIGIHQNTIRKNQELHNHFL</sequence>
<dbReference type="EMBL" id="BORT01000006">
    <property type="protein sequence ID" value="GIO47077.1"/>
    <property type="molecule type" value="Genomic_DNA"/>
</dbReference>
<keyword evidence="2" id="KW-1185">Reference proteome</keyword>
<reference evidence="1 2" key="1">
    <citation type="submission" date="2021-03" db="EMBL/GenBank/DDBJ databases">
        <title>Antimicrobial resistance genes in bacteria isolated from Japanese honey, and their potential for conferring macrolide and lincosamide resistance in the American foulbrood pathogen Paenibacillus larvae.</title>
        <authorList>
            <person name="Okamoto M."/>
            <person name="Kumagai M."/>
            <person name="Kanamori H."/>
            <person name="Takamatsu D."/>
        </authorList>
    </citation>
    <scope>NUCLEOTIDE SEQUENCE [LARGE SCALE GENOMIC DNA]</scope>
    <source>
        <strain evidence="1 2">J34TS1</strain>
    </source>
</reference>
<proteinExistence type="predicted"/>
<evidence type="ECO:0000313" key="1">
    <source>
        <dbReference type="EMBL" id="GIO47077.1"/>
    </source>
</evidence>
<dbReference type="AlphaFoldDB" id="A0A919YEP4"/>
<protein>
    <submittedName>
        <fullName evidence="1">Uncharacterized protein</fullName>
    </submittedName>
</protein>
<evidence type="ECO:0000313" key="2">
    <source>
        <dbReference type="Proteomes" id="UP000682811"/>
    </source>
</evidence>
<comment type="caution">
    <text evidence="1">The sequence shown here is derived from an EMBL/GenBank/DDBJ whole genome shotgun (WGS) entry which is preliminary data.</text>
</comment>
<accession>A0A919YEP4</accession>